<reference evidence="2" key="1">
    <citation type="journal article" date="2020" name="Nat. Commun.">
        <title>Genome sequence of the cluster root forming white lupin.</title>
        <authorList>
            <person name="Hufnagel B."/>
            <person name="Marques A."/>
            <person name="Soriano A."/>
            <person name="Marques L."/>
            <person name="Divol F."/>
            <person name="Doumas P."/>
            <person name="Sallet E."/>
            <person name="Mancinotti D."/>
            <person name="Carrere S."/>
            <person name="Marande W."/>
            <person name="Arribat S."/>
            <person name="Keller J."/>
            <person name="Huneau C."/>
            <person name="Blein T."/>
            <person name="Aime D."/>
            <person name="Laguerre M."/>
            <person name="Taylor J."/>
            <person name="Schubert V."/>
            <person name="Nelson M."/>
            <person name="Geu-Flores F."/>
            <person name="Crespi M."/>
            <person name="Gallardo-Guerrero K."/>
            <person name="Delaux P.-M."/>
            <person name="Salse J."/>
            <person name="Berges H."/>
            <person name="Guyot R."/>
            <person name="Gouzy J."/>
            <person name="Peret B."/>
        </authorList>
    </citation>
    <scope>NUCLEOTIDE SEQUENCE [LARGE SCALE GENOMIC DNA]</scope>
    <source>
        <strain evidence="2">cv. Amiga</strain>
    </source>
</reference>
<protein>
    <submittedName>
        <fullName evidence="1">Uncharacterized protein</fullName>
    </submittedName>
</protein>
<accession>A0A6A4PS93</accession>
<comment type="caution">
    <text evidence="1">The sequence shown here is derived from an EMBL/GenBank/DDBJ whole genome shotgun (WGS) entry which is preliminary data.</text>
</comment>
<dbReference type="AlphaFoldDB" id="A0A6A4PS93"/>
<sequence length="42" mass="4959">MAVEKAEPTVGKLRCEKDAKWCSLYLPQLDGREWIFYSFFSD</sequence>
<gene>
    <name evidence="1" type="ORF">Lalb_Chr11g0069611</name>
</gene>
<evidence type="ECO:0000313" key="1">
    <source>
        <dbReference type="EMBL" id="KAE9604272.1"/>
    </source>
</evidence>
<name>A0A6A4PS93_LUPAL</name>
<dbReference type="Proteomes" id="UP000447434">
    <property type="component" value="Chromosome 11"/>
</dbReference>
<organism evidence="1 2">
    <name type="scientific">Lupinus albus</name>
    <name type="common">White lupine</name>
    <name type="synonym">Lupinus termis</name>
    <dbReference type="NCBI Taxonomy" id="3870"/>
    <lineage>
        <taxon>Eukaryota</taxon>
        <taxon>Viridiplantae</taxon>
        <taxon>Streptophyta</taxon>
        <taxon>Embryophyta</taxon>
        <taxon>Tracheophyta</taxon>
        <taxon>Spermatophyta</taxon>
        <taxon>Magnoliopsida</taxon>
        <taxon>eudicotyledons</taxon>
        <taxon>Gunneridae</taxon>
        <taxon>Pentapetalae</taxon>
        <taxon>rosids</taxon>
        <taxon>fabids</taxon>
        <taxon>Fabales</taxon>
        <taxon>Fabaceae</taxon>
        <taxon>Papilionoideae</taxon>
        <taxon>50 kb inversion clade</taxon>
        <taxon>genistoids sensu lato</taxon>
        <taxon>core genistoids</taxon>
        <taxon>Genisteae</taxon>
        <taxon>Lupinus</taxon>
    </lineage>
</organism>
<keyword evidence="2" id="KW-1185">Reference proteome</keyword>
<dbReference type="EMBL" id="WOCE01000011">
    <property type="protein sequence ID" value="KAE9604272.1"/>
    <property type="molecule type" value="Genomic_DNA"/>
</dbReference>
<proteinExistence type="predicted"/>
<evidence type="ECO:0000313" key="2">
    <source>
        <dbReference type="Proteomes" id="UP000447434"/>
    </source>
</evidence>